<dbReference type="Ensembl" id="ENSNMLT00000024432.1">
    <property type="protein sequence ID" value="ENSNMLP00000021791.1"/>
    <property type="gene ID" value="ENSNMLG00000014134.1"/>
</dbReference>
<dbReference type="PANTHER" id="PTHR46823">
    <property type="entry name" value="CALCINEURIN B HOMOLOGOUS PROTEIN 3"/>
    <property type="match status" value="1"/>
</dbReference>
<dbReference type="GO" id="GO:0004860">
    <property type="term" value="F:protein kinase inhibitor activity"/>
    <property type="evidence" value="ECO:0007669"/>
    <property type="project" value="UniProtKB-KW"/>
</dbReference>
<keyword evidence="9" id="KW-0479">Metal-binding</keyword>
<comment type="subcellular location">
    <subcellularLocation>
        <location evidence="3">Cell projection</location>
        <location evidence="3">Lamellipodium</location>
    </subcellularLocation>
    <subcellularLocation>
        <location evidence="4">Cell projection</location>
        <location evidence="4">Ruffle membrane</location>
    </subcellularLocation>
    <subcellularLocation>
        <location evidence="2">Cytoplasm</location>
    </subcellularLocation>
    <subcellularLocation>
        <location evidence="5">Membrane</location>
        <topology evidence="5">Lipid-anchor</topology>
    </subcellularLocation>
    <subcellularLocation>
        <location evidence="1">Nucleus</location>
    </subcellularLocation>
</comment>
<keyword evidence="13" id="KW-0472">Membrane</keyword>
<evidence type="ECO:0000256" key="6">
    <source>
        <dbReference type="ARBA" id="ARBA00022475"/>
    </source>
</evidence>
<comment type="similarity">
    <text evidence="17">Belongs to the calcineurin regulatory subunit family. CHP subfamily.</text>
</comment>
<evidence type="ECO:0000256" key="16">
    <source>
        <dbReference type="ARBA" id="ARBA00023288"/>
    </source>
</evidence>
<keyword evidence="10" id="KW-0221">Differentiation</keyword>
<dbReference type="Gene3D" id="1.10.238.10">
    <property type="entry name" value="EF-hand"/>
    <property type="match status" value="1"/>
</dbReference>
<keyword evidence="15" id="KW-0966">Cell projection</keyword>
<dbReference type="GO" id="GO:0005737">
    <property type="term" value="C:cytoplasm"/>
    <property type="evidence" value="ECO:0007669"/>
    <property type="project" value="UniProtKB-SubCell"/>
</dbReference>
<evidence type="ECO:0000256" key="18">
    <source>
        <dbReference type="ARBA" id="ARBA00041032"/>
    </source>
</evidence>
<keyword evidence="7" id="KW-0963">Cytoplasm</keyword>
<evidence type="ECO:0000256" key="2">
    <source>
        <dbReference type="ARBA" id="ARBA00004496"/>
    </source>
</evidence>
<protein>
    <recommendedName>
        <fullName evidence="18">Calcineurin B homologous protein 3</fullName>
    </recommendedName>
    <alternativeName>
        <fullName evidence="19">Tescalcin</fullName>
    </alternativeName>
</protein>
<evidence type="ECO:0000256" key="19">
    <source>
        <dbReference type="ARBA" id="ARBA00042981"/>
    </source>
</evidence>
<reference evidence="21" key="1">
    <citation type="submission" date="2025-08" db="UniProtKB">
        <authorList>
            <consortium name="Ensembl"/>
        </authorList>
    </citation>
    <scope>IDENTIFICATION</scope>
</reference>
<evidence type="ECO:0000256" key="9">
    <source>
        <dbReference type="ARBA" id="ARBA00022723"/>
    </source>
</evidence>
<evidence type="ECO:0000259" key="20">
    <source>
        <dbReference type="PROSITE" id="PS50222"/>
    </source>
</evidence>
<reference evidence="21" key="2">
    <citation type="submission" date="2025-09" db="UniProtKB">
        <authorList>
            <consortium name="Ensembl"/>
        </authorList>
    </citation>
    <scope>IDENTIFICATION</scope>
</reference>
<keyword evidence="22" id="KW-1185">Reference proteome</keyword>
<keyword evidence="6" id="KW-1003">Cell membrane</keyword>
<proteinExistence type="inferred from homology"/>
<dbReference type="GO" id="GO:0005634">
    <property type="term" value="C:nucleus"/>
    <property type="evidence" value="ECO:0007669"/>
    <property type="project" value="UniProtKB-SubCell"/>
</dbReference>
<dbReference type="GO" id="GO:0030154">
    <property type="term" value="P:cell differentiation"/>
    <property type="evidence" value="ECO:0007669"/>
    <property type="project" value="UniProtKB-KW"/>
</dbReference>
<dbReference type="InterPro" id="IPR011992">
    <property type="entry name" value="EF-hand-dom_pair"/>
</dbReference>
<evidence type="ECO:0000313" key="21">
    <source>
        <dbReference type="Ensembl" id="ENSNMLP00000021791.1"/>
    </source>
</evidence>
<keyword evidence="11" id="KW-0106">Calcium</keyword>
<dbReference type="SUPFAM" id="SSF47473">
    <property type="entry name" value="EF-hand"/>
    <property type="match status" value="1"/>
</dbReference>
<feature type="domain" description="EF-hand" evidence="20">
    <location>
        <begin position="112"/>
        <end position="147"/>
    </location>
</feature>
<evidence type="ECO:0000256" key="3">
    <source>
        <dbReference type="ARBA" id="ARBA00004510"/>
    </source>
</evidence>
<evidence type="ECO:0000256" key="5">
    <source>
        <dbReference type="ARBA" id="ARBA00004635"/>
    </source>
</evidence>
<dbReference type="GO" id="GO:0005509">
    <property type="term" value="F:calcium ion binding"/>
    <property type="evidence" value="ECO:0007669"/>
    <property type="project" value="InterPro"/>
</dbReference>
<keyword evidence="16" id="KW-0449">Lipoprotein</keyword>
<evidence type="ECO:0000256" key="13">
    <source>
        <dbReference type="ARBA" id="ARBA00023136"/>
    </source>
</evidence>
<dbReference type="PROSITE" id="PS50222">
    <property type="entry name" value="EF_HAND_2"/>
    <property type="match status" value="1"/>
</dbReference>
<dbReference type="Proteomes" id="UP000694523">
    <property type="component" value="Unplaced"/>
</dbReference>
<evidence type="ECO:0000256" key="1">
    <source>
        <dbReference type="ARBA" id="ARBA00004123"/>
    </source>
</evidence>
<sequence length="202" mass="23149">MGALLSLPGRSVYADLAEKTGFSCHQINVLHKRFKQLSQSKDTLRKEDFEAINDLALNPIRSEIITAFFDRRNFRQSAVGMADEITFEEFLLVMSHFRPPRLSLTKEQCESVKREKLRFLFNMHDTDNNGTITTQEYRCVVEELLSHSGPLEKTVYIADAAMQEVANTADVEPGGFFAGITFEHFYKLLSGFDIEHKMSLRF</sequence>
<keyword evidence="8" id="KW-0519">Myristate</keyword>
<name>A0A8C6THV2_9GOBI</name>
<evidence type="ECO:0000256" key="14">
    <source>
        <dbReference type="ARBA" id="ARBA00023242"/>
    </source>
</evidence>
<organism evidence="21 22">
    <name type="scientific">Neogobius melanostomus</name>
    <name type="common">round goby</name>
    <dbReference type="NCBI Taxonomy" id="47308"/>
    <lineage>
        <taxon>Eukaryota</taxon>
        <taxon>Metazoa</taxon>
        <taxon>Chordata</taxon>
        <taxon>Craniata</taxon>
        <taxon>Vertebrata</taxon>
        <taxon>Euteleostomi</taxon>
        <taxon>Actinopterygii</taxon>
        <taxon>Neopterygii</taxon>
        <taxon>Teleostei</taxon>
        <taxon>Neoteleostei</taxon>
        <taxon>Acanthomorphata</taxon>
        <taxon>Gobiaria</taxon>
        <taxon>Gobiiformes</taxon>
        <taxon>Gobioidei</taxon>
        <taxon>Gobiidae</taxon>
        <taxon>Benthophilinae</taxon>
        <taxon>Neogobiini</taxon>
        <taxon>Neogobius</taxon>
    </lineage>
</organism>
<evidence type="ECO:0000256" key="11">
    <source>
        <dbReference type="ARBA" id="ARBA00022837"/>
    </source>
</evidence>
<accession>A0A8C6THV2</accession>
<dbReference type="InterPro" id="IPR018247">
    <property type="entry name" value="EF_Hand_1_Ca_BS"/>
</dbReference>
<evidence type="ECO:0000256" key="7">
    <source>
        <dbReference type="ARBA" id="ARBA00022490"/>
    </source>
</evidence>
<evidence type="ECO:0000256" key="4">
    <source>
        <dbReference type="ARBA" id="ARBA00004632"/>
    </source>
</evidence>
<evidence type="ECO:0000256" key="8">
    <source>
        <dbReference type="ARBA" id="ARBA00022707"/>
    </source>
</evidence>
<dbReference type="SMART" id="SM00054">
    <property type="entry name" value="EFh"/>
    <property type="match status" value="1"/>
</dbReference>
<evidence type="ECO:0000256" key="12">
    <source>
        <dbReference type="ARBA" id="ARBA00023013"/>
    </source>
</evidence>
<evidence type="ECO:0000256" key="17">
    <source>
        <dbReference type="ARBA" id="ARBA00038164"/>
    </source>
</evidence>
<dbReference type="AlphaFoldDB" id="A0A8C6THV2"/>
<dbReference type="GO" id="GO:0030027">
    <property type="term" value="C:lamellipodium"/>
    <property type="evidence" value="ECO:0007669"/>
    <property type="project" value="UniProtKB-SubCell"/>
</dbReference>
<evidence type="ECO:0000256" key="10">
    <source>
        <dbReference type="ARBA" id="ARBA00022782"/>
    </source>
</evidence>
<keyword evidence="12" id="KW-0649">Protein kinase inhibitor</keyword>
<dbReference type="InterPro" id="IPR002048">
    <property type="entry name" value="EF_hand_dom"/>
</dbReference>
<dbReference type="Pfam" id="PF13405">
    <property type="entry name" value="EF-hand_6"/>
    <property type="match status" value="1"/>
</dbReference>
<dbReference type="GO" id="GO:0032587">
    <property type="term" value="C:ruffle membrane"/>
    <property type="evidence" value="ECO:0007669"/>
    <property type="project" value="UniProtKB-SubCell"/>
</dbReference>
<dbReference type="PROSITE" id="PS00018">
    <property type="entry name" value="EF_HAND_1"/>
    <property type="match status" value="1"/>
</dbReference>
<dbReference type="InterPro" id="IPR052490">
    <property type="entry name" value="CHP3"/>
</dbReference>
<evidence type="ECO:0000256" key="15">
    <source>
        <dbReference type="ARBA" id="ARBA00023273"/>
    </source>
</evidence>
<evidence type="ECO:0000313" key="22">
    <source>
        <dbReference type="Proteomes" id="UP000694523"/>
    </source>
</evidence>
<keyword evidence="14" id="KW-0539">Nucleus</keyword>